<dbReference type="InterPro" id="IPR001623">
    <property type="entry name" value="DnaJ_domain"/>
</dbReference>
<dbReference type="InterPro" id="IPR036869">
    <property type="entry name" value="J_dom_sf"/>
</dbReference>
<protein>
    <recommendedName>
        <fullName evidence="3">J domain-containing protein</fullName>
    </recommendedName>
</protein>
<organism evidence="4 5">
    <name type="scientific">Cryptosporidium andersoni</name>
    <dbReference type="NCBI Taxonomy" id="117008"/>
    <lineage>
        <taxon>Eukaryota</taxon>
        <taxon>Sar</taxon>
        <taxon>Alveolata</taxon>
        <taxon>Apicomplexa</taxon>
        <taxon>Conoidasida</taxon>
        <taxon>Coccidia</taxon>
        <taxon>Eucoccidiorida</taxon>
        <taxon>Eimeriorina</taxon>
        <taxon>Cryptosporidiidae</taxon>
        <taxon>Cryptosporidium</taxon>
    </lineage>
</organism>
<evidence type="ECO:0000313" key="4">
    <source>
        <dbReference type="EMBL" id="OII77133.1"/>
    </source>
</evidence>
<dbReference type="SUPFAM" id="SSF46565">
    <property type="entry name" value="Chaperone J-domain"/>
    <property type="match status" value="1"/>
</dbReference>
<feature type="region of interest" description="Disordered" evidence="2">
    <location>
        <begin position="1"/>
        <end position="24"/>
    </location>
</feature>
<keyword evidence="1" id="KW-0175">Coiled coil</keyword>
<dbReference type="GeneID" id="92366299"/>
<dbReference type="CDD" id="cd06257">
    <property type="entry name" value="DnaJ"/>
    <property type="match status" value="1"/>
</dbReference>
<dbReference type="Pfam" id="PF00226">
    <property type="entry name" value="DnaJ"/>
    <property type="match status" value="1"/>
</dbReference>
<accession>A0A1J4MW36</accession>
<reference evidence="4 5" key="1">
    <citation type="submission" date="2016-10" db="EMBL/GenBank/DDBJ databases">
        <title>Reductive evolution of mitochondrial metabolism and differential evolution of invasion-related proteins in Cryptosporidium.</title>
        <authorList>
            <person name="Liu S."/>
            <person name="Roellig D.M."/>
            <person name="Guo Y."/>
            <person name="Li N."/>
            <person name="Frace M.A."/>
            <person name="Tang K."/>
            <person name="Zhang L."/>
            <person name="Feng Y."/>
            <person name="Xiao L."/>
        </authorList>
    </citation>
    <scope>NUCLEOTIDE SEQUENCE [LARGE SCALE GENOMIC DNA]</scope>
    <source>
        <strain evidence="4">30847</strain>
    </source>
</reference>
<dbReference type="OrthoDB" id="10250354at2759"/>
<evidence type="ECO:0000256" key="1">
    <source>
        <dbReference type="SAM" id="Coils"/>
    </source>
</evidence>
<name>A0A1J4MW36_9CRYT</name>
<dbReference type="Gene3D" id="1.10.287.110">
    <property type="entry name" value="DnaJ domain"/>
    <property type="match status" value="1"/>
</dbReference>
<dbReference type="AlphaFoldDB" id="A0A1J4MW36"/>
<feature type="compositionally biased region" description="Basic and acidic residues" evidence="2">
    <location>
        <begin position="1"/>
        <end position="13"/>
    </location>
</feature>
<dbReference type="PANTHER" id="PTHR46620:SF1">
    <property type="entry name" value="J DOMAIN-CONTAINING PROTEIN SPF31"/>
    <property type="match status" value="1"/>
</dbReference>
<evidence type="ECO:0000256" key="2">
    <source>
        <dbReference type="SAM" id="MobiDB-lite"/>
    </source>
</evidence>
<keyword evidence="5" id="KW-1185">Reference proteome</keyword>
<evidence type="ECO:0000313" key="5">
    <source>
        <dbReference type="Proteomes" id="UP000186804"/>
    </source>
</evidence>
<dbReference type="SMART" id="SM00271">
    <property type="entry name" value="DnaJ"/>
    <property type="match status" value="1"/>
</dbReference>
<dbReference type="Proteomes" id="UP000186804">
    <property type="component" value="Unassembled WGS sequence"/>
</dbReference>
<dbReference type="EMBL" id="LRBS01000045">
    <property type="protein sequence ID" value="OII77133.1"/>
    <property type="molecule type" value="Genomic_DNA"/>
</dbReference>
<gene>
    <name evidence="4" type="ORF">cand_021150</name>
</gene>
<dbReference type="PRINTS" id="PR00625">
    <property type="entry name" value="JDOMAIN"/>
</dbReference>
<comment type="caution">
    <text evidence="4">The sequence shown here is derived from an EMBL/GenBank/DDBJ whole genome shotgun (WGS) entry which is preliminary data.</text>
</comment>
<dbReference type="PROSITE" id="PS50076">
    <property type="entry name" value="DNAJ_2"/>
    <property type="match status" value="1"/>
</dbReference>
<feature type="domain" description="J" evidence="3">
    <location>
        <begin position="110"/>
        <end position="174"/>
    </location>
</feature>
<feature type="coiled-coil region" evidence="1">
    <location>
        <begin position="201"/>
        <end position="256"/>
    </location>
</feature>
<dbReference type="RefSeq" id="XP_067068979.1">
    <property type="nucleotide sequence ID" value="XM_067212345.1"/>
</dbReference>
<sequence length="304" mass="36224">MGSKEDDNSEGIHLEGINLTSSKDTQLETDSDELFSLFIKEIDEENKPYQKVNRNGFKKIDEISRYIQNGEFQVNSDSNCLDTSRVLTNTDTLESADEEILRLTSRVFVNSFEILKLPVNSSYEAIRRQYRKLSLLIHPDKCSHKSAREAFDILNRGYEELQKSENRLKYKQVWKQAEEIVLKERKKRMKLMRKKQRKGLISKEEIEMEEQSKSTNELQKEIIDMCEKILKEYEEKREYSERCKAANEQFERQRLEEIHNEEKRRCIQRKLWSASMDERVGNWREYKRAVEKGTIKLDTFRGVK</sequence>
<dbReference type="PANTHER" id="PTHR46620">
    <property type="entry name" value="J DOMAIN-CONTAINING PROTEIN SPF31"/>
    <property type="match status" value="1"/>
</dbReference>
<evidence type="ECO:0000259" key="3">
    <source>
        <dbReference type="PROSITE" id="PS50076"/>
    </source>
</evidence>
<proteinExistence type="predicted"/>
<dbReference type="VEuPathDB" id="CryptoDB:cand_021150"/>